<feature type="transmembrane region" description="Helical" evidence="16">
    <location>
        <begin position="410"/>
        <end position="427"/>
    </location>
</feature>
<evidence type="ECO:0000256" key="2">
    <source>
        <dbReference type="ARBA" id="ARBA00001946"/>
    </source>
</evidence>
<organism evidence="18">
    <name type="scientific">Amphimedon queenslandica</name>
    <name type="common">Sponge</name>
    <dbReference type="NCBI Taxonomy" id="400682"/>
    <lineage>
        <taxon>Eukaryota</taxon>
        <taxon>Metazoa</taxon>
        <taxon>Porifera</taxon>
        <taxon>Demospongiae</taxon>
        <taxon>Heteroscleromorpha</taxon>
        <taxon>Haplosclerida</taxon>
        <taxon>Niphatidae</taxon>
        <taxon>Amphimedon</taxon>
    </lineage>
</organism>
<feature type="transmembrane region" description="Helical" evidence="16">
    <location>
        <begin position="846"/>
        <end position="868"/>
    </location>
</feature>
<evidence type="ECO:0000256" key="16">
    <source>
        <dbReference type="SAM" id="Phobius"/>
    </source>
</evidence>
<evidence type="ECO:0000256" key="6">
    <source>
        <dbReference type="ARBA" id="ARBA00022723"/>
    </source>
</evidence>
<dbReference type="CDD" id="cd07302">
    <property type="entry name" value="CHD"/>
    <property type="match status" value="2"/>
</dbReference>
<keyword evidence="9" id="KW-0460">Magnesium</keyword>
<evidence type="ECO:0000259" key="17">
    <source>
        <dbReference type="PROSITE" id="PS50125"/>
    </source>
</evidence>
<evidence type="ECO:0000256" key="1">
    <source>
        <dbReference type="ARBA" id="ARBA00001593"/>
    </source>
</evidence>
<dbReference type="OrthoDB" id="10035433at2759"/>
<feature type="transmembrane region" description="Helical" evidence="16">
    <location>
        <begin position="989"/>
        <end position="1010"/>
    </location>
</feature>
<dbReference type="Gene3D" id="3.30.70.1230">
    <property type="entry name" value="Nucleotide cyclase"/>
    <property type="match status" value="2"/>
</dbReference>
<feature type="transmembrane region" description="Helical" evidence="16">
    <location>
        <begin position="356"/>
        <end position="377"/>
    </location>
</feature>
<keyword evidence="5 16" id="KW-0812">Transmembrane</keyword>
<dbReference type="InterPro" id="IPR029787">
    <property type="entry name" value="Nucleotide_cyclase"/>
</dbReference>
<evidence type="ECO:0000256" key="10">
    <source>
        <dbReference type="ARBA" id="ARBA00022989"/>
    </source>
</evidence>
<dbReference type="GO" id="GO:0006171">
    <property type="term" value="P:cAMP biosynthetic process"/>
    <property type="evidence" value="ECO:0007669"/>
    <property type="project" value="UniProtKB-KW"/>
</dbReference>
<keyword evidence="19" id="KW-1185">Reference proteome</keyword>
<evidence type="ECO:0000256" key="8">
    <source>
        <dbReference type="ARBA" id="ARBA00022840"/>
    </source>
</evidence>
<dbReference type="PANTHER" id="PTHR45627:SF8">
    <property type="entry name" value="ADENYLATE CYCLASE TYPE 9"/>
    <property type="match status" value="1"/>
</dbReference>
<feature type="transmembrane region" description="Helical" evidence="16">
    <location>
        <begin position="888"/>
        <end position="912"/>
    </location>
</feature>
<dbReference type="KEGG" id="aqu:100641421"/>
<keyword evidence="11" id="KW-0115">cAMP biosynthesis</keyword>
<keyword evidence="10 16" id="KW-1133">Transmembrane helix</keyword>
<feature type="transmembrane region" description="Helical" evidence="16">
    <location>
        <begin position="329"/>
        <end position="349"/>
    </location>
</feature>
<evidence type="ECO:0000313" key="18">
    <source>
        <dbReference type="EnsemblMetazoa" id="Aqu2.1.34477_001"/>
    </source>
</evidence>
<keyword evidence="6" id="KW-0479">Metal-binding</keyword>
<dbReference type="GO" id="GO:0004016">
    <property type="term" value="F:adenylate cyclase activity"/>
    <property type="evidence" value="ECO:0007669"/>
    <property type="project" value="UniProtKB-EC"/>
</dbReference>
<protein>
    <recommendedName>
        <fullName evidence="4">adenylate cyclase</fullName>
        <ecNumber evidence="4">4.6.1.1</ecNumber>
    </recommendedName>
</protein>
<dbReference type="GO" id="GO:0005524">
    <property type="term" value="F:ATP binding"/>
    <property type="evidence" value="ECO:0007669"/>
    <property type="project" value="UniProtKB-KW"/>
</dbReference>
<feature type="transmembrane region" description="Helical" evidence="16">
    <location>
        <begin position="228"/>
        <end position="252"/>
    </location>
</feature>
<dbReference type="STRING" id="400682.A0A1X7V4K6"/>
<feature type="transmembrane region" description="Helical" evidence="16">
    <location>
        <begin position="924"/>
        <end position="944"/>
    </location>
</feature>
<dbReference type="InterPro" id="IPR001054">
    <property type="entry name" value="A/G_cyclase"/>
</dbReference>
<evidence type="ECO:0000256" key="11">
    <source>
        <dbReference type="ARBA" id="ARBA00022998"/>
    </source>
</evidence>
<dbReference type="GO" id="GO:0005886">
    <property type="term" value="C:plasma membrane"/>
    <property type="evidence" value="ECO:0007669"/>
    <property type="project" value="TreeGrafter"/>
</dbReference>
<dbReference type="PROSITE" id="PS00452">
    <property type="entry name" value="GUANYLATE_CYCLASE_1"/>
    <property type="match status" value="1"/>
</dbReference>
<reference evidence="19" key="1">
    <citation type="journal article" date="2010" name="Nature">
        <title>The Amphimedon queenslandica genome and the evolution of animal complexity.</title>
        <authorList>
            <person name="Srivastava M."/>
            <person name="Simakov O."/>
            <person name="Chapman J."/>
            <person name="Fahey B."/>
            <person name="Gauthier M.E."/>
            <person name="Mitros T."/>
            <person name="Richards G.S."/>
            <person name="Conaco C."/>
            <person name="Dacre M."/>
            <person name="Hellsten U."/>
            <person name="Larroux C."/>
            <person name="Putnam N.H."/>
            <person name="Stanke M."/>
            <person name="Adamska M."/>
            <person name="Darling A."/>
            <person name="Degnan S.M."/>
            <person name="Oakley T.H."/>
            <person name="Plachetzki D.C."/>
            <person name="Zhai Y."/>
            <person name="Adamski M."/>
            <person name="Calcino A."/>
            <person name="Cummins S.F."/>
            <person name="Goodstein D.M."/>
            <person name="Harris C."/>
            <person name="Jackson D.J."/>
            <person name="Leys S.P."/>
            <person name="Shu S."/>
            <person name="Woodcroft B.J."/>
            <person name="Vervoort M."/>
            <person name="Kosik K.S."/>
            <person name="Manning G."/>
            <person name="Degnan B.M."/>
            <person name="Rokhsar D.S."/>
        </authorList>
    </citation>
    <scope>NUCLEOTIDE SEQUENCE [LARGE SCALE GENOMIC DNA]</scope>
</reference>
<evidence type="ECO:0000256" key="9">
    <source>
        <dbReference type="ARBA" id="ARBA00022842"/>
    </source>
</evidence>
<evidence type="ECO:0000256" key="12">
    <source>
        <dbReference type="ARBA" id="ARBA00023136"/>
    </source>
</evidence>
<evidence type="ECO:0000256" key="7">
    <source>
        <dbReference type="ARBA" id="ARBA00022741"/>
    </source>
</evidence>
<dbReference type="GO" id="GO:0035556">
    <property type="term" value="P:intracellular signal transduction"/>
    <property type="evidence" value="ECO:0007669"/>
    <property type="project" value="InterPro"/>
</dbReference>
<feature type="transmembrane region" description="Helical" evidence="16">
    <location>
        <begin position="1050"/>
        <end position="1068"/>
    </location>
</feature>
<dbReference type="Proteomes" id="UP000007879">
    <property type="component" value="Unassembled WGS sequence"/>
</dbReference>
<comment type="cofactor">
    <cofactor evidence="2">
        <name>Mg(2+)</name>
        <dbReference type="ChEBI" id="CHEBI:18420"/>
    </cofactor>
</comment>
<accession>A0A1X7V4K6</accession>
<keyword evidence="8" id="KW-0067">ATP-binding</keyword>
<comment type="subcellular location">
    <subcellularLocation>
        <location evidence="3">Membrane</location>
        <topology evidence="3">Multi-pass membrane protein</topology>
    </subcellularLocation>
</comment>
<feature type="region of interest" description="Disordered" evidence="15">
    <location>
        <begin position="738"/>
        <end position="757"/>
    </location>
</feature>
<dbReference type="FunFam" id="3.30.70.1230:FF:000008">
    <property type="entry name" value="Adenylate cyclase type 9"/>
    <property type="match status" value="1"/>
</dbReference>
<dbReference type="EnsemblMetazoa" id="Aqu2.1.34477_001">
    <property type="protein sequence ID" value="Aqu2.1.34477_001"/>
    <property type="gene ID" value="Aqu2.1.34477"/>
</dbReference>
<comment type="catalytic activity">
    <reaction evidence="1">
        <text>ATP = 3',5'-cyclic AMP + diphosphate</text>
        <dbReference type="Rhea" id="RHEA:15389"/>
        <dbReference type="ChEBI" id="CHEBI:30616"/>
        <dbReference type="ChEBI" id="CHEBI:33019"/>
        <dbReference type="ChEBI" id="CHEBI:58165"/>
        <dbReference type="EC" id="4.6.1.1"/>
    </reaction>
</comment>
<feature type="domain" description="Guanylate cyclase" evidence="17">
    <location>
        <begin position="514"/>
        <end position="641"/>
    </location>
</feature>
<dbReference type="EnsemblMetazoa" id="XM_003385773.3">
    <property type="protein sequence ID" value="XP_003385821.2"/>
    <property type="gene ID" value="LOC100641421"/>
</dbReference>
<reference evidence="18" key="2">
    <citation type="submission" date="2017-05" db="UniProtKB">
        <authorList>
            <consortium name="EnsemblMetazoa"/>
        </authorList>
    </citation>
    <scope>IDENTIFICATION</scope>
</reference>
<evidence type="ECO:0000256" key="5">
    <source>
        <dbReference type="ARBA" id="ARBA00022692"/>
    </source>
</evidence>
<evidence type="ECO:0000313" key="19">
    <source>
        <dbReference type="Proteomes" id="UP000007879"/>
    </source>
</evidence>
<dbReference type="SUPFAM" id="SSF55073">
    <property type="entry name" value="Nucleotide cyclase"/>
    <property type="match status" value="2"/>
</dbReference>
<evidence type="ECO:0000256" key="14">
    <source>
        <dbReference type="RuleBase" id="RU000405"/>
    </source>
</evidence>
<evidence type="ECO:0000256" key="4">
    <source>
        <dbReference type="ARBA" id="ARBA00012201"/>
    </source>
</evidence>
<dbReference type="GO" id="GO:0046872">
    <property type="term" value="F:metal ion binding"/>
    <property type="evidence" value="ECO:0007669"/>
    <property type="project" value="UniProtKB-KW"/>
</dbReference>
<gene>
    <name evidence="18" type="primary">100641421</name>
</gene>
<dbReference type="FunCoup" id="A0A1X7V4K6">
    <property type="interactions" value="249"/>
</dbReference>
<dbReference type="PROSITE" id="PS50125">
    <property type="entry name" value="GUANYLATE_CYCLASE_2"/>
    <property type="match status" value="2"/>
</dbReference>
<name>A0A1X7V4K6_AMPQE</name>
<evidence type="ECO:0000256" key="15">
    <source>
        <dbReference type="SAM" id="MobiDB-lite"/>
    </source>
</evidence>
<feature type="transmembrane region" description="Helical" evidence="16">
    <location>
        <begin position="272"/>
        <end position="292"/>
    </location>
</feature>
<dbReference type="Pfam" id="PF00211">
    <property type="entry name" value="Guanylate_cyc"/>
    <property type="match status" value="2"/>
</dbReference>
<feature type="transmembrane region" description="Helical" evidence="16">
    <location>
        <begin position="964"/>
        <end position="982"/>
    </location>
</feature>
<keyword evidence="13 14" id="KW-0456">Lyase</keyword>
<feature type="compositionally biased region" description="Polar residues" evidence="15">
    <location>
        <begin position="42"/>
        <end position="53"/>
    </location>
</feature>
<dbReference type="PANTHER" id="PTHR45627">
    <property type="entry name" value="ADENYLATE CYCLASE TYPE 1"/>
    <property type="match status" value="1"/>
</dbReference>
<keyword evidence="12 16" id="KW-0472">Membrane</keyword>
<keyword evidence="7" id="KW-0547">Nucleotide-binding</keyword>
<sequence>MSVTLGDLRPSLSPASERRPTVYNKESHSEETDEDLGLGLCSDSTYPNSSGGSTHEDEGSPITVRPPRLLALHLNGAANNNNGFGIEKDSGLDIPITGSSCTSATHTPLGRTSFSEGRRPSIVEMVNGGPLAGLKSGSKLNFDDMSAGDLEYVYQLHQNRRGSLPSDHIQEMKVPPVQEPLMSSQTVLNGYSPTCNPRHCWEPHFNSKILEAHWKNKVTEFLHRRYRVALIFIGLFALLWIVFFSVQLPVNLSNKLTSDFLAAESVKYSEGYIMGAVTLFFILIPLLVLTFWKHYRKIAQALSVILTLVLMGSSIGLAIALHIDSTAGISTISFVAQFAISAIVVLVVYTLSRFSIWFSVIICFCYMMILETISITLHSMSAPQYFNITSTTATNTNYFKLFTSATVSRLLFHIALNISGITTAYLSQLRLHDTFWRIGQCVLARRLLDTERDIEEKTVHSLLPRAFADNLLSADVQIAIIINQELHRGEHSSHHPLFKPISIPFNFCSMDRVSILFADIVGFTKFSSSLSAAELVGILNEIFSEFDELAVRNKCEKVTTLGDSYIAVSGCPKQDSAHADNVVEMGLSIVKSLDDYCLRTRRPIRMRIGVHSGSVICGVVGTKRFKFDVWSRDVTIANQIESVGMPGRVIVSMATRSYLSSAYVTEDYVVDDVPPDLEGMKLYSASRYRRRSSTTIGSTSLAWKQRIKEIESVGKGEEEGEEEEEESTLREMLRRRSSLRGDLPLDGQPSVSLRDSLSRQSHLQQCASYTEEANPSDREDNLDRKIVDLMEAEKVKFDSYFDPRIRCLTVFFSNQELEARYRNHGRDLIDPQNGMQMELGYQLTKLSYLVDVVALISIFLLIMAGTAITLSGGTAFLSDGTPLYQSWLIILILGLITHTLILICVIAVYAPHRFPKQFALKSQYLINWYVHSVVATYLIYYPMSMVIITLTQCYGSGFTSAEDLVHVQMSLYVTIIVLISSINFMKLSYIVKVAGGVCSCALTIVLIGAVHLQRCRSKLPIDSPAGNFGNRTITPESQVAILRTYYNQHIVPEALILFLLILTILGVVNSMSEVSVRLSFISRIEAAVNKQTTHQQKNQVEWLLYNIIPPHVVMELRNTGRYSRNHECVGVVFASIVNFGDLRSGEGDEASFRLLNRIVREYDSLLDRSQFSHVDKIKTIGSTYMAASGLNLPPNHSDHVGHLVQLINFSLQLHEVLRKFNILVPGFSFRLRIGFNYGPVTSGVVGSRKLLYDIWGDTVNVASRMESTGKVMKIHLPEKCLQILDSFVTWDDHQTVNVKGKGSMKTVFVTGRR</sequence>
<feature type="domain" description="Guanylate cyclase" evidence="17">
    <location>
        <begin position="1130"/>
        <end position="1266"/>
    </location>
</feature>
<dbReference type="InterPro" id="IPR018297">
    <property type="entry name" value="A/G_cyclase_CS"/>
</dbReference>
<dbReference type="EC" id="4.6.1.1" evidence="4"/>
<dbReference type="eggNOG" id="KOG3619">
    <property type="taxonomic scope" value="Eukaryota"/>
</dbReference>
<dbReference type="SMART" id="SM00044">
    <property type="entry name" value="CYCc"/>
    <property type="match status" value="2"/>
</dbReference>
<proteinExistence type="inferred from homology"/>
<evidence type="ECO:0000256" key="3">
    <source>
        <dbReference type="ARBA" id="ARBA00004141"/>
    </source>
</evidence>
<evidence type="ECO:0000256" key="13">
    <source>
        <dbReference type="ARBA" id="ARBA00023239"/>
    </source>
</evidence>
<comment type="similarity">
    <text evidence="14">Belongs to the adenylyl cyclase class-4/guanylyl cyclase family.</text>
</comment>
<feature type="transmembrane region" description="Helical" evidence="16">
    <location>
        <begin position="304"/>
        <end position="323"/>
    </location>
</feature>
<feature type="region of interest" description="Disordered" evidence="15">
    <location>
        <begin position="1"/>
        <end position="62"/>
    </location>
</feature>
<dbReference type="GO" id="GO:0007189">
    <property type="term" value="P:adenylate cyclase-activating G protein-coupled receptor signaling pathway"/>
    <property type="evidence" value="ECO:0007669"/>
    <property type="project" value="TreeGrafter"/>
</dbReference>
<dbReference type="InParanoid" id="A0A1X7V4K6"/>
<feature type="compositionally biased region" description="Basic and acidic residues" evidence="15">
    <location>
        <begin position="16"/>
        <end position="30"/>
    </location>
</feature>